<gene>
    <name evidence="1" type="ORF">S03H2_31162</name>
</gene>
<dbReference type="InterPro" id="IPR032710">
    <property type="entry name" value="NTF2-like_dom_sf"/>
</dbReference>
<protein>
    <recommendedName>
        <fullName evidence="2">SnoaL-like domain-containing protein</fullName>
    </recommendedName>
</protein>
<sequence length="134" mass="15084">MSKLEENKAIARRAFEEVWREGKLDVIDEIYATDFIYQAPTGEIRGLEGFKQLVTMYRNAFPDLQFTVEDQIAEGDKEVTRYTVNGTHKGELMGIPPTGVQVTSTGNDIIRYVGGKAVEEWSSYDLLGTMQQLG</sequence>
<accession>X1I4G5</accession>
<evidence type="ECO:0000313" key="1">
    <source>
        <dbReference type="EMBL" id="GAH60954.1"/>
    </source>
</evidence>
<reference evidence="1" key="1">
    <citation type="journal article" date="2014" name="Front. Microbiol.">
        <title>High frequency of phylogenetically diverse reductive dehalogenase-homologous genes in deep subseafloor sedimentary metagenomes.</title>
        <authorList>
            <person name="Kawai M."/>
            <person name="Futagami T."/>
            <person name="Toyoda A."/>
            <person name="Takaki Y."/>
            <person name="Nishi S."/>
            <person name="Hori S."/>
            <person name="Arai W."/>
            <person name="Tsubouchi T."/>
            <person name="Morono Y."/>
            <person name="Uchiyama I."/>
            <person name="Ito T."/>
            <person name="Fujiyama A."/>
            <person name="Inagaki F."/>
            <person name="Takami H."/>
        </authorList>
    </citation>
    <scope>NUCLEOTIDE SEQUENCE</scope>
    <source>
        <strain evidence="1">Expedition CK06-06</strain>
    </source>
</reference>
<dbReference type="PANTHER" id="PTHR38436">
    <property type="entry name" value="POLYKETIDE CYCLASE SNOAL-LIKE DOMAIN"/>
    <property type="match status" value="1"/>
</dbReference>
<dbReference type="Gene3D" id="3.10.450.50">
    <property type="match status" value="1"/>
</dbReference>
<dbReference type="SUPFAM" id="SSF54427">
    <property type="entry name" value="NTF2-like"/>
    <property type="match status" value="1"/>
</dbReference>
<name>X1I4G5_9ZZZZ</name>
<dbReference type="InterPro" id="IPR009959">
    <property type="entry name" value="Cyclase_SnoaL-like"/>
</dbReference>
<dbReference type="Pfam" id="PF07366">
    <property type="entry name" value="SnoaL"/>
    <property type="match status" value="1"/>
</dbReference>
<organism evidence="1">
    <name type="scientific">marine sediment metagenome</name>
    <dbReference type="NCBI Taxonomy" id="412755"/>
    <lineage>
        <taxon>unclassified sequences</taxon>
        <taxon>metagenomes</taxon>
        <taxon>ecological metagenomes</taxon>
    </lineage>
</organism>
<dbReference type="GO" id="GO:0030638">
    <property type="term" value="P:polyketide metabolic process"/>
    <property type="evidence" value="ECO:0007669"/>
    <property type="project" value="InterPro"/>
</dbReference>
<comment type="caution">
    <text evidence="1">The sequence shown here is derived from an EMBL/GenBank/DDBJ whole genome shotgun (WGS) entry which is preliminary data.</text>
</comment>
<evidence type="ECO:0008006" key="2">
    <source>
        <dbReference type="Google" id="ProtNLM"/>
    </source>
</evidence>
<feature type="non-terminal residue" evidence="1">
    <location>
        <position position="134"/>
    </location>
</feature>
<dbReference type="AlphaFoldDB" id="X1I4G5"/>
<dbReference type="PANTHER" id="PTHR38436:SF1">
    <property type="entry name" value="ESTER CYCLASE"/>
    <property type="match status" value="1"/>
</dbReference>
<dbReference type="EMBL" id="BARU01018883">
    <property type="protein sequence ID" value="GAH60954.1"/>
    <property type="molecule type" value="Genomic_DNA"/>
</dbReference>
<proteinExistence type="predicted"/>